<evidence type="ECO:0000259" key="2">
    <source>
        <dbReference type="Pfam" id="PF07110"/>
    </source>
</evidence>
<dbReference type="SUPFAM" id="SSF54909">
    <property type="entry name" value="Dimeric alpha+beta barrel"/>
    <property type="match status" value="1"/>
</dbReference>
<dbReference type="InterPro" id="IPR011008">
    <property type="entry name" value="Dimeric_a/b-barrel"/>
</dbReference>
<keyword evidence="4" id="KW-1185">Reference proteome</keyword>
<sequence>MPLNIRYQAITMTFSILFFFTRKPGVSPEEFKDHLENIHMPILQEVAGPHFPLSHTRHYIQRTQGQGEGTTRNATSPAQILLGSQTDFDYDAVAELIFQDAAAFQAFMAFSHTPEKAAKVGADQELFIDRSQLRAVVLGSTEVTKRE</sequence>
<dbReference type="EMBL" id="JBANMG010000003">
    <property type="protein sequence ID" value="KAK6954928.1"/>
    <property type="molecule type" value="Genomic_DNA"/>
</dbReference>
<dbReference type="Pfam" id="PF07110">
    <property type="entry name" value="EthD"/>
    <property type="match status" value="1"/>
</dbReference>
<evidence type="ECO:0000313" key="4">
    <source>
        <dbReference type="Proteomes" id="UP001369815"/>
    </source>
</evidence>
<dbReference type="InterPro" id="IPR009799">
    <property type="entry name" value="EthD_dom"/>
</dbReference>
<dbReference type="Proteomes" id="UP001369815">
    <property type="component" value="Unassembled WGS sequence"/>
</dbReference>
<dbReference type="AlphaFoldDB" id="A0AAX6MQL2"/>
<gene>
    <name evidence="3" type="ORF">Daesc_002557</name>
</gene>
<comment type="caution">
    <text evidence="3">The sequence shown here is derived from an EMBL/GenBank/DDBJ whole genome shotgun (WGS) entry which is preliminary data.</text>
</comment>
<dbReference type="GO" id="GO:0016491">
    <property type="term" value="F:oxidoreductase activity"/>
    <property type="evidence" value="ECO:0007669"/>
    <property type="project" value="InterPro"/>
</dbReference>
<dbReference type="Gene3D" id="3.30.70.100">
    <property type="match status" value="1"/>
</dbReference>
<feature type="domain" description="EthD" evidence="2">
    <location>
        <begin position="23"/>
        <end position="131"/>
    </location>
</feature>
<protein>
    <recommendedName>
        <fullName evidence="2">EthD domain-containing protein</fullName>
    </recommendedName>
</protein>
<organism evidence="3 4">
    <name type="scientific">Daldinia eschscholtzii</name>
    <dbReference type="NCBI Taxonomy" id="292717"/>
    <lineage>
        <taxon>Eukaryota</taxon>
        <taxon>Fungi</taxon>
        <taxon>Dikarya</taxon>
        <taxon>Ascomycota</taxon>
        <taxon>Pezizomycotina</taxon>
        <taxon>Sordariomycetes</taxon>
        <taxon>Xylariomycetidae</taxon>
        <taxon>Xylariales</taxon>
        <taxon>Hypoxylaceae</taxon>
        <taxon>Daldinia</taxon>
    </lineage>
</organism>
<proteinExistence type="inferred from homology"/>
<evidence type="ECO:0000313" key="3">
    <source>
        <dbReference type="EMBL" id="KAK6954928.1"/>
    </source>
</evidence>
<evidence type="ECO:0000256" key="1">
    <source>
        <dbReference type="ARBA" id="ARBA00005986"/>
    </source>
</evidence>
<comment type="similarity">
    <text evidence="1">Belongs to the tpcK family.</text>
</comment>
<name>A0AAX6MQL2_9PEZI</name>
<reference evidence="3 4" key="1">
    <citation type="journal article" date="2024" name="Front Chem Biol">
        <title>Unveiling the potential of Daldinia eschscholtzii MFLUCC 19-0629 through bioactivity and bioinformatics studies for enhanced sustainable agriculture production.</title>
        <authorList>
            <person name="Brooks S."/>
            <person name="Weaver J.A."/>
            <person name="Klomchit A."/>
            <person name="Alharthi S.A."/>
            <person name="Onlamun T."/>
            <person name="Nurani R."/>
            <person name="Vong T.K."/>
            <person name="Alberti F."/>
            <person name="Greco C."/>
        </authorList>
    </citation>
    <scope>NUCLEOTIDE SEQUENCE [LARGE SCALE GENOMIC DNA]</scope>
    <source>
        <strain evidence="3">MFLUCC 19-0629</strain>
    </source>
</reference>
<accession>A0AAX6MQL2</accession>